<evidence type="ECO:0000313" key="2">
    <source>
        <dbReference type="EMBL" id="MBP2058241.1"/>
    </source>
</evidence>
<dbReference type="PANTHER" id="PTHR42760:SF121">
    <property type="entry name" value="3-OXOACYL-(ACYL-CARRIER-PROTEIN) REDUCTASE"/>
    <property type="match status" value="1"/>
</dbReference>
<accession>A0ABS4MEZ5</accession>
<dbReference type="PRINTS" id="PR00081">
    <property type="entry name" value="GDHRDH"/>
</dbReference>
<reference evidence="2 3" key="1">
    <citation type="submission" date="2021-03" db="EMBL/GenBank/DDBJ databases">
        <title>Genomic Encyclopedia of Type Strains, Phase IV (KMG-IV): sequencing the most valuable type-strain genomes for metagenomic binning, comparative biology and taxonomic classification.</title>
        <authorList>
            <person name="Goeker M."/>
        </authorList>
    </citation>
    <scope>NUCLEOTIDE SEQUENCE [LARGE SCALE GENOMIC DNA]</scope>
    <source>
        <strain evidence="2 3">DSM 101872</strain>
    </source>
</reference>
<dbReference type="PRINTS" id="PR00080">
    <property type="entry name" value="SDRFAMILY"/>
</dbReference>
<sequence length="145" mass="15541">MLWSSDYYKKKKRIDIEIIGKIINCSSQVGVVGSYGSVIYSGSKFAVRGITQSVAKELASQGITVNCYAPGQVDTPLLRSIAHKLGKQAGKDDEFGIKICSEGIALNRLSKPEDVANGVAFLASSDSDYMTGQTLEIDGGGMQFH</sequence>
<evidence type="ECO:0000313" key="3">
    <source>
        <dbReference type="Proteomes" id="UP001519292"/>
    </source>
</evidence>
<name>A0ABS4MEZ5_9LACO</name>
<dbReference type="InterPro" id="IPR002347">
    <property type="entry name" value="SDR_fam"/>
</dbReference>
<dbReference type="InterPro" id="IPR036291">
    <property type="entry name" value="NAD(P)-bd_dom_sf"/>
</dbReference>
<protein>
    <submittedName>
        <fullName evidence="2">NAD(P)-dependent dehydrogenase (Short-subunit alcohol dehydrogenase family)</fullName>
    </submittedName>
</protein>
<dbReference type="PROSITE" id="PS00061">
    <property type="entry name" value="ADH_SHORT"/>
    <property type="match status" value="1"/>
</dbReference>
<dbReference type="Pfam" id="PF13561">
    <property type="entry name" value="adh_short_C2"/>
    <property type="match status" value="1"/>
</dbReference>
<dbReference type="Gene3D" id="3.40.50.720">
    <property type="entry name" value="NAD(P)-binding Rossmann-like Domain"/>
    <property type="match status" value="1"/>
</dbReference>
<comment type="similarity">
    <text evidence="1">Belongs to the short-chain dehydrogenases/reductases (SDR) family.</text>
</comment>
<dbReference type="EMBL" id="JAGGLU010000007">
    <property type="protein sequence ID" value="MBP2058241.1"/>
    <property type="molecule type" value="Genomic_DNA"/>
</dbReference>
<dbReference type="InterPro" id="IPR020904">
    <property type="entry name" value="Sc_DH/Rdtase_CS"/>
</dbReference>
<evidence type="ECO:0000256" key="1">
    <source>
        <dbReference type="ARBA" id="ARBA00006484"/>
    </source>
</evidence>
<dbReference type="PANTHER" id="PTHR42760">
    <property type="entry name" value="SHORT-CHAIN DEHYDROGENASES/REDUCTASES FAMILY MEMBER"/>
    <property type="match status" value="1"/>
</dbReference>
<keyword evidence="3" id="KW-1185">Reference proteome</keyword>
<gene>
    <name evidence="2" type="ORF">J2Z60_001418</name>
</gene>
<proteinExistence type="inferred from homology"/>
<comment type="caution">
    <text evidence="2">The sequence shown here is derived from an EMBL/GenBank/DDBJ whole genome shotgun (WGS) entry which is preliminary data.</text>
</comment>
<organism evidence="2 3">
    <name type="scientific">Lactobacillus colini</name>
    <dbReference type="NCBI Taxonomy" id="1819254"/>
    <lineage>
        <taxon>Bacteria</taxon>
        <taxon>Bacillati</taxon>
        <taxon>Bacillota</taxon>
        <taxon>Bacilli</taxon>
        <taxon>Lactobacillales</taxon>
        <taxon>Lactobacillaceae</taxon>
        <taxon>Lactobacillus</taxon>
    </lineage>
</organism>
<dbReference type="Proteomes" id="UP001519292">
    <property type="component" value="Unassembled WGS sequence"/>
</dbReference>
<dbReference type="SUPFAM" id="SSF51735">
    <property type="entry name" value="NAD(P)-binding Rossmann-fold domains"/>
    <property type="match status" value="1"/>
</dbReference>